<comment type="subunit">
    <text evidence="1">Homodimer.</text>
</comment>
<comment type="function">
    <text evidence="1">Has lipid A 3-O-deacylase activity. Hydrolyzes the ester bond at the 3 position of lipid A, a bioactive component of lipopolysaccharide (LPS), thereby releasing the primary fatty acyl moiety.</text>
</comment>
<keyword evidence="1" id="KW-0998">Cell outer membrane</keyword>
<keyword evidence="1" id="KW-0472">Membrane</keyword>
<feature type="site" description="Critical for activity" evidence="3">
    <location>
        <position position="155"/>
    </location>
</feature>
<dbReference type="Gene3D" id="2.40.160.20">
    <property type="match status" value="1"/>
</dbReference>
<comment type="subcellular location">
    <subcellularLocation>
        <location evidence="1">Cell outer membrane</location>
        <topology evidence="1">Multi-pass membrane protein</topology>
    </subcellularLocation>
</comment>
<feature type="active site" description="Charge relay system" evidence="2">
    <location>
        <position position="154"/>
    </location>
</feature>
<proteinExistence type="inferred from homology"/>
<evidence type="ECO:0000256" key="4">
    <source>
        <dbReference type="SAM" id="SignalP"/>
    </source>
</evidence>
<dbReference type="KEGG" id="pxi:J5O05_04880"/>
<feature type="active site" description="Charge relay system" evidence="2">
    <location>
        <position position="152"/>
    </location>
</feature>
<name>A0A975HM87_9GAMM</name>
<dbReference type="PIRSF" id="PIRSF029681">
    <property type="entry name" value="PagL"/>
    <property type="match status" value="1"/>
</dbReference>
<dbReference type="GO" id="GO:0009279">
    <property type="term" value="C:cell outer membrane"/>
    <property type="evidence" value="ECO:0007669"/>
    <property type="project" value="UniProtKB-SubCell"/>
</dbReference>
<dbReference type="GO" id="GO:0050528">
    <property type="term" value="F:acyloxyacyl hydrolase activity"/>
    <property type="evidence" value="ECO:0007669"/>
    <property type="project" value="UniProtKB-EC"/>
</dbReference>
<dbReference type="EC" id="3.1.1.77" evidence="1"/>
<evidence type="ECO:0000256" key="2">
    <source>
        <dbReference type="PIRSR" id="PIRSR029681-1"/>
    </source>
</evidence>
<feature type="active site" description="Charge relay system" evidence="2">
    <location>
        <position position="166"/>
    </location>
</feature>
<evidence type="ECO:0000256" key="3">
    <source>
        <dbReference type="PIRSR" id="PIRSR029681-2"/>
    </source>
</evidence>
<evidence type="ECO:0000313" key="6">
    <source>
        <dbReference type="Proteomes" id="UP000664904"/>
    </source>
</evidence>
<gene>
    <name evidence="5" type="ORF">J5O05_04880</name>
</gene>
<comment type="catalytic activity">
    <reaction evidence="1">
        <text>a 3-(acyloxy)acyl derivative of bacterial toxin + H2O = a 3-hydroxyacyl derivative of bacterial toxin + a fatty acid + H(+)</text>
        <dbReference type="Rhea" id="RHEA:12032"/>
        <dbReference type="ChEBI" id="CHEBI:15377"/>
        <dbReference type="ChEBI" id="CHEBI:15378"/>
        <dbReference type="ChEBI" id="CHEBI:28868"/>
        <dbReference type="ChEBI" id="CHEBI:136853"/>
        <dbReference type="ChEBI" id="CHEBI:140675"/>
        <dbReference type="EC" id="3.1.1.77"/>
    </reaction>
</comment>
<dbReference type="Pfam" id="PF09411">
    <property type="entry name" value="PagL"/>
    <property type="match status" value="1"/>
</dbReference>
<dbReference type="EMBL" id="CP072133">
    <property type="protein sequence ID" value="QTH72849.1"/>
    <property type="molecule type" value="Genomic_DNA"/>
</dbReference>
<reference evidence="5" key="1">
    <citation type="submission" date="2021-03" db="EMBL/GenBank/DDBJ databases">
        <title>Complete Genome of Pseudoalteromonas xiamenensis STKMTI.2, a new potential marine bacterium producing anti-Vibrio compounds.</title>
        <authorList>
            <person name="Handayani D.P."/>
            <person name="Isnansetyo A."/>
            <person name="Istiqomah I."/>
            <person name="Jumina J."/>
        </authorList>
    </citation>
    <scope>NUCLEOTIDE SEQUENCE</scope>
    <source>
        <strain evidence="5">STKMTI.2</strain>
    </source>
</reference>
<evidence type="ECO:0000256" key="1">
    <source>
        <dbReference type="PIRNR" id="PIRNR029681"/>
    </source>
</evidence>
<accession>A0A975HM87</accession>
<dbReference type="Proteomes" id="UP000664904">
    <property type="component" value="Chromosome"/>
</dbReference>
<comment type="similarity">
    <text evidence="1">Belongs to the PagL family.</text>
</comment>
<organism evidence="5 6">
    <name type="scientific">Pseudoalteromonas xiamenensis</name>
    <dbReference type="NCBI Taxonomy" id="882626"/>
    <lineage>
        <taxon>Bacteria</taxon>
        <taxon>Pseudomonadati</taxon>
        <taxon>Pseudomonadota</taxon>
        <taxon>Gammaproteobacteria</taxon>
        <taxon>Alteromonadales</taxon>
        <taxon>Pseudoalteromonadaceae</taxon>
        <taxon>Pseudoalteromonas</taxon>
    </lineage>
</organism>
<dbReference type="InterPro" id="IPR018550">
    <property type="entry name" value="Lipid-A_deacylase-rel"/>
</dbReference>
<protein>
    <recommendedName>
        <fullName evidence="1">Lipid A deacylase</fullName>
        <ecNumber evidence="1">3.1.1.77</ecNumber>
    </recommendedName>
    <alternativeName>
        <fullName evidence="1">LPS 3-O-deacylase</fullName>
    </alternativeName>
    <alternativeName>
        <fullName evidence="1">Outer membrane enzyme</fullName>
    </alternativeName>
</protein>
<feature type="chain" id="PRO_5037377114" description="Lipid A deacylase" evidence="4">
    <location>
        <begin position="23"/>
        <end position="176"/>
    </location>
</feature>
<keyword evidence="1 5" id="KW-0378">Hydrolase</keyword>
<keyword evidence="4" id="KW-0732">Signal</keyword>
<keyword evidence="6" id="KW-1185">Reference proteome</keyword>
<dbReference type="AlphaFoldDB" id="A0A975HM87"/>
<evidence type="ECO:0000313" key="5">
    <source>
        <dbReference type="EMBL" id="QTH72849.1"/>
    </source>
</evidence>
<sequence>MYTVNKLISALILLLLSFSLIAQERHGYAVHFIHGEGDVDGIKLAYQYHAKEFLPEDWQHLDLFFESSVNFWRYGDNNNHDRNFVLAVTPVFRYPFGQINGRPLSVEFGIGAALLDDTEFAGKDVSTHYQFEDRLGLVYSLGKANIAARYMHYSNAGFKKPNPGLDFLSLSYSSYF</sequence>
<feature type="signal peptide" evidence="4">
    <location>
        <begin position="1"/>
        <end position="22"/>
    </location>
</feature>